<evidence type="ECO:0000256" key="1">
    <source>
        <dbReference type="ARBA" id="ARBA00022670"/>
    </source>
</evidence>
<dbReference type="PANTHER" id="PTHR11731">
    <property type="entry name" value="PROTEASE FAMILY S9B,C DIPEPTIDYL-PEPTIDASE IV-RELATED"/>
    <property type="match status" value="1"/>
</dbReference>
<reference evidence="7 8" key="1">
    <citation type="submission" date="2016-01" db="EMBL/GenBank/DDBJ databases">
        <authorList>
            <person name="Oliw E.H."/>
        </authorList>
    </citation>
    <scope>NUCLEOTIDE SEQUENCE [LARGE SCALE GENOMIC DNA]</scope>
    <source>
        <strain evidence="7 8">DY10</strain>
    </source>
</reference>
<dbReference type="EMBL" id="CP014263">
    <property type="protein sequence ID" value="AQG82331.1"/>
    <property type="molecule type" value="Genomic_DNA"/>
</dbReference>
<dbReference type="SUPFAM" id="SSF82171">
    <property type="entry name" value="DPP6 N-terminal domain-like"/>
    <property type="match status" value="1"/>
</dbReference>
<dbReference type="InterPro" id="IPR002471">
    <property type="entry name" value="Pept_S9_AS"/>
</dbReference>
<proteinExistence type="predicted"/>
<dbReference type="Pfam" id="PF00930">
    <property type="entry name" value="DPPIV_N"/>
    <property type="match status" value="1"/>
</dbReference>
<accession>A0A1P9X3Y6</accession>
<protein>
    <submittedName>
        <fullName evidence="7">Peptidase S9</fullName>
    </submittedName>
</protein>
<keyword evidence="8" id="KW-1185">Reference proteome</keyword>
<organism evidence="7 8">
    <name type="scientific">Spirosoma montaniterrae</name>
    <dbReference type="NCBI Taxonomy" id="1178516"/>
    <lineage>
        <taxon>Bacteria</taxon>
        <taxon>Pseudomonadati</taxon>
        <taxon>Bacteroidota</taxon>
        <taxon>Cytophagia</taxon>
        <taxon>Cytophagales</taxon>
        <taxon>Cytophagaceae</taxon>
        <taxon>Spirosoma</taxon>
    </lineage>
</organism>
<feature type="signal peptide" evidence="4">
    <location>
        <begin position="1"/>
        <end position="18"/>
    </location>
</feature>
<feature type="chain" id="PRO_5010315522" evidence="4">
    <location>
        <begin position="19"/>
        <end position="808"/>
    </location>
</feature>
<evidence type="ECO:0000256" key="4">
    <source>
        <dbReference type="SAM" id="SignalP"/>
    </source>
</evidence>
<evidence type="ECO:0000313" key="7">
    <source>
        <dbReference type="EMBL" id="AQG82331.1"/>
    </source>
</evidence>
<dbReference type="STRING" id="1178516.AWR27_05095"/>
<evidence type="ECO:0000256" key="2">
    <source>
        <dbReference type="ARBA" id="ARBA00022801"/>
    </source>
</evidence>
<keyword evidence="2" id="KW-0378">Hydrolase</keyword>
<dbReference type="Pfam" id="PF00326">
    <property type="entry name" value="Peptidase_S9"/>
    <property type="match status" value="1"/>
</dbReference>
<dbReference type="GO" id="GO:0004252">
    <property type="term" value="F:serine-type endopeptidase activity"/>
    <property type="evidence" value="ECO:0007669"/>
    <property type="project" value="InterPro"/>
</dbReference>
<dbReference type="PANTHER" id="PTHR11731:SF193">
    <property type="entry name" value="DIPEPTIDYL PEPTIDASE 9"/>
    <property type="match status" value="1"/>
</dbReference>
<dbReference type="Gene3D" id="3.40.50.1820">
    <property type="entry name" value="alpha/beta hydrolase"/>
    <property type="match status" value="1"/>
</dbReference>
<dbReference type="InterPro" id="IPR029058">
    <property type="entry name" value="AB_hydrolase_fold"/>
</dbReference>
<evidence type="ECO:0000313" key="8">
    <source>
        <dbReference type="Proteomes" id="UP000187941"/>
    </source>
</evidence>
<feature type="region of interest" description="Disordered" evidence="3">
    <location>
        <begin position="215"/>
        <end position="243"/>
    </location>
</feature>
<dbReference type="RefSeq" id="WP_077133813.1">
    <property type="nucleotide sequence ID" value="NZ_CP014263.1"/>
</dbReference>
<sequence>MNRYVCLPFLLLSVTALAQTASRPPLTVETIMQDPKRWVGTSPSNPFWSDDSQTLYFSWNPANAPGGPAKGDSLYKVTFARTGSGRRSVLTPSVPTKVGPAERRALPVASIVYNRTRTQRLFERQGDLFVIDVRSGQVRQLTNTVETESEPGFWENDRSVAFRRGANLFSINLQTGELAQLTDFRSGSKREAPKLSDQEKALKADQLRLSDVLRERKEKRDEAERITKADRPRRPKEIHTDDRTLVSPQISPDGRFVTYRLTKTPPSSKSTVVPNYVTESGYTENIPSRTKVGSPLAEQPFFVYDRQRDTVRQLIVADKYFFAAKDSTGKARTQTIKTDATKLLVNGPLWSEDGNIAVVVVRSFDNKDRWICRLHPDSLTLTLLDHQHDDAWIGGPGIGPTVSMGSMGFLADNQTLWFQSEADGYSHLYTVNAVTGERKQLTSGKFEVQQVTLSKDKTHFYLQTNEVHPGEQHAYRMAVTGGPRTQLTTMAGANDVTLSPDETRLAIRYSSSTQPWELYVVNNEKLKMKSGPSSGENAPVRLTQSQTDAFRAYPWRDPTLVTIPARDGQSIYARLYKPEKPNGKSVVFVHGAGYLQNAHKWWSQYFREYMFHNLLADKGFTVLDIDYRASAGYGRDWRTGIYRHMGGKDLDDHVDAARWLVKTQGVDAGRIGIYGGSYGGFMTLMAMFTQSDVFKAGAALRPVTDWAAYNHPYTANILNEPQTDTLAYRRSSPIFFADGLRGHLLICHGLVDVNVHAQDAIRLAQRLIELKKENWELALYPMEDHAFVEPTSWMDEYKRILKLFEERL</sequence>
<keyword evidence="4" id="KW-0732">Signal</keyword>
<dbReference type="PROSITE" id="PS00708">
    <property type="entry name" value="PRO_ENDOPEP_SER"/>
    <property type="match status" value="1"/>
</dbReference>
<name>A0A1P9X3Y6_9BACT</name>
<gene>
    <name evidence="7" type="ORF">AWR27_05095</name>
</gene>
<keyword evidence="1" id="KW-0645">Protease</keyword>
<dbReference type="InterPro" id="IPR001375">
    <property type="entry name" value="Peptidase_S9_cat"/>
</dbReference>
<dbReference type="Pfam" id="PF07676">
    <property type="entry name" value="PD40"/>
    <property type="match status" value="1"/>
</dbReference>
<dbReference type="GO" id="GO:0008239">
    <property type="term" value="F:dipeptidyl-peptidase activity"/>
    <property type="evidence" value="ECO:0007669"/>
    <property type="project" value="TreeGrafter"/>
</dbReference>
<dbReference type="AlphaFoldDB" id="A0A1P9X3Y6"/>
<evidence type="ECO:0000259" key="6">
    <source>
        <dbReference type="Pfam" id="PF00930"/>
    </source>
</evidence>
<dbReference type="InterPro" id="IPR011659">
    <property type="entry name" value="WD40"/>
</dbReference>
<dbReference type="InterPro" id="IPR050278">
    <property type="entry name" value="Serine_Prot_S9B/DPPIV"/>
</dbReference>
<evidence type="ECO:0000256" key="3">
    <source>
        <dbReference type="SAM" id="MobiDB-lite"/>
    </source>
</evidence>
<feature type="domain" description="Dipeptidylpeptidase IV N-terminal" evidence="6">
    <location>
        <begin position="333"/>
        <end position="516"/>
    </location>
</feature>
<dbReference type="InterPro" id="IPR002469">
    <property type="entry name" value="Peptidase_S9B_N"/>
</dbReference>
<dbReference type="SUPFAM" id="SSF53474">
    <property type="entry name" value="alpha/beta-Hydrolases"/>
    <property type="match status" value="1"/>
</dbReference>
<feature type="domain" description="Peptidase S9 prolyl oligopeptidase catalytic" evidence="5">
    <location>
        <begin position="613"/>
        <end position="806"/>
    </location>
</feature>
<dbReference type="GO" id="GO:0006508">
    <property type="term" value="P:proteolysis"/>
    <property type="evidence" value="ECO:0007669"/>
    <property type="project" value="UniProtKB-KW"/>
</dbReference>
<dbReference type="Gene3D" id="2.140.10.30">
    <property type="entry name" value="Dipeptidylpeptidase IV, N-terminal domain"/>
    <property type="match status" value="2"/>
</dbReference>
<evidence type="ECO:0000259" key="5">
    <source>
        <dbReference type="Pfam" id="PF00326"/>
    </source>
</evidence>
<dbReference type="Proteomes" id="UP000187941">
    <property type="component" value="Chromosome"/>
</dbReference>
<dbReference type="KEGG" id="smon:AWR27_05095"/>